<feature type="domain" description="MSP" evidence="6">
    <location>
        <begin position="187"/>
        <end position="311"/>
    </location>
</feature>
<proteinExistence type="inferred from homology"/>
<dbReference type="InterPro" id="IPR016763">
    <property type="entry name" value="VAP"/>
</dbReference>
<dbReference type="PROSITE" id="PS50202">
    <property type="entry name" value="MSP"/>
    <property type="match status" value="3"/>
</dbReference>
<evidence type="ECO:0000256" key="5">
    <source>
        <dbReference type="ARBA" id="ARBA00023136"/>
    </source>
</evidence>
<dbReference type="SUPFAM" id="SSF49354">
    <property type="entry name" value="PapD-like"/>
    <property type="match status" value="3"/>
</dbReference>
<evidence type="ECO:0000313" key="8">
    <source>
        <dbReference type="Proteomes" id="UP000807469"/>
    </source>
</evidence>
<dbReference type="Pfam" id="PF00635">
    <property type="entry name" value="Motile_Sperm"/>
    <property type="match status" value="3"/>
</dbReference>
<evidence type="ECO:0000256" key="1">
    <source>
        <dbReference type="ARBA" id="ARBA00004211"/>
    </source>
</evidence>
<dbReference type="PANTHER" id="PTHR10809">
    <property type="entry name" value="VESICLE-ASSOCIATED MEMBRANE PROTEIN-ASSOCIATED PROTEIN"/>
    <property type="match status" value="1"/>
</dbReference>
<keyword evidence="4" id="KW-1133">Transmembrane helix</keyword>
<dbReference type="InterPro" id="IPR013783">
    <property type="entry name" value="Ig-like_fold"/>
</dbReference>
<dbReference type="PANTHER" id="PTHR10809:SF6">
    <property type="entry name" value="AT11025P-RELATED"/>
    <property type="match status" value="1"/>
</dbReference>
<reference evidence="7" key="1">
    <citation type="submission" date="2020-11" db="EMBL/GenBank/DDBJ databases">
        <authorList>
            <consortium name="DOE Joint Genome Institute"/>
            <person name="Ahrendt S."/>
            <person name="Riley R."/>
            <person name="Andreopoulos W."/>
            <person name="Labutti K."/>
            <person name="Pangilinan J."/>
            <person name="Ruiz-Duenas F.J."/>
            <person name="Barrasa J.M."/>
            <person name="Sanchez-Garcia M."/>
            <person name="Camarero S."/>
            <person name="Miyauchi S."/>
            <person name="Serrano A."/>
            <person name="Linde D."/>
            <person name="Babiker R."/>
            <person name="Drula E."/>
            <person name="Ayuso-Fernandez I."/>
            <person name="Pacheco R."/>
            <person name="Padilla G."/>
            <person name="Ferreira P."/>
            <person name="Barriuso J."/>
            <person name="Kellner H."/>
            <person name="Castanera R."/>
            <person name="Alfaro M."/>
            <person name="Ramirez L."/>
            <person name="Pisabarro A.G."/>
            <person name="Kuo A."/>
            <person name="Tritt A."/>
            <person name="Lipzen A."/>
            <person name="He G."/>
            <person name="Yan M."/>
            <person name="Ng V."/>
            <person name="Cullen D."/>
            <person name="Martin F."/>
            <person name="Rosso M.-N."/>
            <person name="Henrissat B."/>
            <person name="Hibbett D."/>
            <person name="Martinez A.T."/>
            <person name="Grigoriev I.V."/>
        </authorList>
    </citation>
    <scope>NUCLEOTIDE SEQUENCE</scope>
    <source>
        <strain evidence="7">CIRM-BRFM 674</strain>
    </source>
</reference>
<dbReference type="GO" id="GO:0090158">
    <property type="term" value="P:endoplasmic reticulum membrane organization"/>
    <property type="evidence" value="ECO:0007669"/>
    <property type="project" value="TreeGrafter"/>
</dbReference>
<evidence type="ECO:0000256" key="2">
    <source>
        <dbReference type="ARBA" id="ARBA00008932"/>
    </source>
</evidence>
<gene>
    <name evidence="7" type="ORF">BDN70DRAFT_839118</name>
</gene>
<evidence type="ECO:0000313" key="7">
    <source>
        <dbReference type="EMBL" id="KAF9476541.1"/>
    </source>
</evidence>
<protein>
    <submittedName>
        <fullName evidence="7">PapD-like protein</fullName>
    </submittedName>
</protein>
<dbReference type="EMBL" id="MU155290">
    <property type="protein sequence ID" value="KAF9476541.1"/>
    <property type="molecule type" value="Genomic_DNA"/>
</dbReference>
<feature type="domain" description="MSP" evidence="6">
    <location>
        <begin position="4"/>
        <end position="128"/>
    </location>
</feature>
<comment type="subcellular location">
    <subcellularLocation>
        <location evidence="1">Membrane</location>
        <topology evidence="1">Single-pass type IV membrane protein</topology>
    </subcellularLocation>
</comment>
<name>A0A9P6CR23_9AGAR</name>
<feature type="domain" description="MSP" evidence="6">
    <location>
        <begin position="354"/>
        <end position="478"/>
    </location>
</feature>
<dbReference type="InterPro" id="IPR000535">
    <property type="entry name" value="MSP_dom"/>
</dbReference>
<dbReference type="GO" id="GO:0005789">
    <property type="term" value="C:endoplasmic reticulum membrane"/>
    <property type="evidence" value="ECO:0007669"/>
    <property type="project" value="InterPro"/>
</dbReference>
<organism evidence="7 8">
    <name type="scientific">Pholiota conissans</name>
    <dbReference type="NCBI Taxonomy" id="109636"/>
    <lineage>
        <taxon>Eukaryota</taxon>
        <taxon>Fungi</taxon>
        <taxon>Dikarya</taxon>
        <taxon>Basidiomycota</taxon>
        <taxon>Agaricomycotina</taxon>
        <taxon>Agaricomycetes</taxon>
        <taxon>Agaricomycetidae</taxon>
        <taxon>Agaricales</taxon>
        <taxon>Agaricineae</taxon>
        <taxon>Strophariaceae</taxon>
        <taxon>Pholiota</taxon>
    </lineage>
</organism>
<dbReference type="Proteomes" id="UP000807469">
    <property type="component" value="Unassembled WGS sequence"/>
</dbReference>
<evidence type="ECO:0000259" key="6">
    <source>
        <dbReference type="PROSITE" id="PS50202"/>
    </source>
</evidence>
<dbReference type="Gene3D" id="2.60.40.10">
    <property type="entry name" value="Immunoglobulins"/>
    <property type="match status" value="3"/>
</dbReference>
<accession>A0A9P6CR23</accession>
<keyword evidence="5" id="KW-0472">Membrane</keyword>
<evidence type="ECO:0000256" key="3">
    <source>
        <dbReference type="ARBA" id="ARBA00022692"/>
    </source>
</evidence>
<keyword evidence="8" id="KW-1185">Reference proteome</keyword>
<comment type="caution">
    <text evidence="7">The sequence shown here is derived from an EMBL/GenBank/DDBJ whole genome shotgun (WGS) entry which is preliminary data.</text>
</comment>
<evidence type="ECO:0000256" key="4">
    <source>
        <dbReference type="ARBA" id="ARBA00022989"/>
    </source>
</evidence>
<dbReference type="GO" id="GO:0005886">
    <property type="term" value="C:plasma membrane"/>
    <property type="evidence" value="ECO:0007669"/>
    <property type="project" value="TreeGrafter"/>
</dbReference>
<dbReference type="InterPro" id="IPR008962">
    <property type="entry name" value="PapD-like_sf"/>
</dbReference>
<dbReference type="OrthoDB" id="264603at2759"/>
<comment type="similarity">
    <text evidence="2">Belongs to the VAMP-associated protein (VAP) (TC 9.B.17) family.</text>
</comment>
<dbReference type="GO" id="GO:0033149">
    <property type="term" value="F:FFAT motif binding"/>
    <property type="evidence" value="ECO:0007669"/>
    <property type="project" value="TreeGrafter"/>
</dbReference>
<dbReference type="AlphaFoldDB" id="A0A9P6CR23"/>
<sequence length="510" mass="58122">MSQSVSLNPSSVLGFRRPFTTKTKCALTVTNNDQQSIAFIVKTTAPKLYCVRPNRGRIEPGKSIDLIVVKGALKDEPPRDTKCKDKFLVQWTAIISGERDMHVNDIWTTRKRDDGRNVFERKLGIEYLNRDDTSIEGGQSGDPGSLYGILDNAFILSDSTLGVPRRDFSETIQPIGGEVKETDQNEMVYFFPNEALEFRRPLTKFRKCVLTIKNHNERPIAFKVKTTAPNLYCALPNSGRIEPRKTIDITVSKKPHKEEPPLDAKCKDKFLIQTAVITPEMESMSIPDILSVPMSKEEGRVLEKRLRIKYLTRQNVSADKYAHKLSVCTSSQDVLRDEQQGELWVLPSGITDELVSLFPSHNLTFRRPLTENTECLLIITNKMEDPVAFKIKPTHPELYCTRPNSSRLEPAESINVSITLQKFEDLPVDTTKCKDMFLVLSTVITPDKRNTILQDIWNNPDMQEEHKIVRQKLGVVYLPAEKQADEDTATRASFSRFRKWMHNRIHSTGN</sequence>
<dbReference type="GO" id="GO:0061817">
    <property type="term" value="P:endoplasmic reticulum-plasma membrane tethering"/>
    <property type="evidence" value="ECO:0007669"/>
    <property type="project" value="TreeGrafter"/>
</dbReference>
<keyword evidence="3" id="KW-0812">Transmembrane</keyword>